<evidence type="ECO:0000256" key="5">
    <source>
        <dbReference type="ARBA" id="ARBA00023319"/>
    </source>
</evidence>
<feature type="non-terminal residue" evidence="7">
    <location>
        <position position="220"/>
    </location>
</feature>
<keyword evidence="2" id="KW-0472">Membrane</keyword>
<feature type="non-terminal residue" evidence="7">
    <location>
        <position position="1"/>
    </location>
</feature>
<keyword evidence="4" id="KW-0325">Glycoprotein</keyword>
<dbReference type="InterPro" id="IPR036179">
    <property type="entry name" value="Ig-like_dom_sf"/>
</dbReference>
<evidence type="ECO:0000256" key="2">
    <source>
        <dbReference type="ARBA" id="ARBA00023136"/>
    </source>
</evidence>
<dbReference type="AlphaFoldDB" id="A0ABD0JJA3"/>
<dbReference type="CDD" id="cd00096">
    <property type="entry name" value="Ig"/>
    <property type="match status" value="1"/>
</dbReference>
<evidence type="ECO:0000256" key="3">
    <source>
        <dbReference type="ARBA" id="ARBA00023157"/>
    </source>
</evidence>
<keyword evidence="3" id="KW-1015">Disulfide bond</keyword>
<organism evidence="7 8">
    <name type="scientific">Batillaria attramentaria</name>
    <dbReference type="NCBI Taxonomy" id="370345"/>
    <lineage>
        <taxon>Eukaryota</taxon>
        <taxon>Metazoa</taxon>
        <taxon>Spiralia</taxon>
        <taxon>Lophotrochozoa</taxon>
        <taxon>Mollusca</taxon>
        <taxon>Gastropoda</taxon>
        <taxon>Caenogastropoda</taxon>
        <taxon>Sorbeoconcha</taxon>
        <taxon>Cerithioidea</taxon>
        <taxon>Batillariidae</taxon>
        <taxon>Batillaria</taxon>
    </lineage>
</organism>
<comment type="subcellular location">
    <subcellularLocation>
        <location evidence="1">Membrane</location>
        <topology evidence="1">Single-pass type I membrane protein</topology>
    </subcellularLocation>
</comment>
<dbReference type="GO" id="GO:0016020">
    <property type="term" value="C:membrane"/>
    <property type="evidence" value="ECO:0007669"/>
    <property type="project" value="UniProtKB-SubCell"/>
</dbReference>
<dbReference type="InterPro" id="IPR013098">
    <property type="entry name" value="Ig_I-set"/>
</dbReference>
<proteinExistence type="predicted"/>
<dbReference type="PANTHER" id="PTHR11640:SF164">
    <property type="entry name" value="MAM DOMAIN-CONTAINING GLYCOSYLPHOSPHATIDYLINOSITOL ANCHOR PROTEIN 1"/>
    <property type="match status" value="1"/>
</dbReference>
<comment type="caution">
    <text evidence="7">The sequence shown here is derived from an EMBL/GenBank/DDBJ whole genome shotgun (WGS) entry which is preliminary data.</text>
</comment>
<feature type="domain" description="Ig-like" evidence="6">
    <location>
        <begin position="2"/>
        <end position="97"/>
    </location>
</feature>
<dbReference type="Pfam" id="PF07679">
    <property type="entry name" value="I-set"/>
    <property type="match status" value="1"/>
</dbReference>
<dbReference type="Proteomes" id="UP001519460">
    <property type="component" value="Unassembled WGS sequence"/>
</dbReference>
<dbReference type="PANTHER" id="PTHR11640">
    <property type="entry name" value="NEPHRIN"/>
    <property type="match status" value="1"/>
</dbReference>
<keyword evidence="5" id="KW-0393">Immunoglobulin domain</keyword>
<evidence type="ECO:0000256" key="1">
    <source>
        <dbReference type="ARBA" id="ARBA00004479"/>
    </source>
</evidence>
<dbReference type="SUPFAM" id="SSF48726">
    <property type="entry name" value="Immunoglobulin"/>
    <property type="match status" value="1"/>
</dbReference>
<dbReference type="InterPro" id="IPR013783">
    <property type="entry name" value="Ig-like_fold"/>
</dbReference>
<protein>
    <recommendedName>
        <fullName evidence="6">Ig-like domain-containing protein</fullName>
    </recommendedName>
</protein>
<gene>
    <name evidence="7" type="ORF">BaRGS_00033700</name>
</gene>
<dbReference type="PROSITE" id="PS50835">
    <property type="entry name" value="IG_LIKE"/>
    <property type="match status" value="1"/>
</dbReference>
<evidence type="ECO:0000259" key="6">
    <source>
        <dbReference type="PROSITE" id="PS50835"/>
    </source>
</evidence>
<accession>A0ABD0JJA3</accession>
<evidence type="ECO:0000313" key="8">
    <source>
        <dbReference type="Proteomes" id="UP001519460"/>
    </source>
</evidence>
<name>A0ABD0JJA3_9CAEN</name>
<reference evidence="7 8" key="1">
    <citation type="journal article" date="2023" name="Sci. Data">
        <title>Genome assembly of the Korean intertidal mud-creeper Batillaria attramentaria.</title>
        <authorList>
            <person name="Patra A.K."/>
            <person name="Ho P.T."/>
            <person name="Jun S."/>
            <person name="Lee S.J."/>
            <person name="Kim Y."/>
            <person name="Won Y.J."/>
        </authorList>
    </citation>
    <scope>NUCLEOTIDE SEQUENCE [LARGE SCALE GENOMIC DNA]</scope>
    <source>
        <strain evidence="7">Wonlab-2016</strain>
    </source>
</reference>
<dbReference type="Gene3D" id="2.60.40.10">
    <property type="entry name" value="Immunoglobulins"/>
    <property type="match status" value="1"/>
</dbReference>
<evidence type="ECO:0000256" key="4">
    <source>
        <dbReference type="ARBA" id="ARBA00023180"/>
    </source>
</evidence>
<evidence type="ECO:0000313" key="7">
    <source>
        <dbReference type="EMBL" id="KAK7475087.1"/>
    </source>
</evidence>
<dbReference type="InterPro" id="IPR051275">
    <property type="entry name" value="Cell_adhesion_signaling"/>
</dbReference>
<sequence>KAKVKVTINDVSDSLTVGENTAVITLVCEANGRPPANVHLMFGFGLGMNNETSLGMHNVTVTFIIPQVTCDNMGIYTCAADNGFPNPDKKSVQLKVQCSPRSASLLQPGTEDNPAKLTTGGLAFTLTSYPVPDTFLYTFYGNQHDATGDVVSSDMFSMQVTQVGASSFVDCELRPREIPAERLGLYTVTMSNEIGSLSYYFIVNEQGTGSSSYYFIVNEQ</sequence>
<dbReference type="EMBL" id="JACVVK020000416">
    <property type="protein sequence ID" value="KAK7475087.1"/>
    <property type="molecule type" value="Genomic_DNA"/>
</dbReference>
<keyword evidence="8" id="KW-1185">Reference proteome</keyword>
<dbReference type="InterPro" id="IPR007110">
    <property type="entry name" value="Ig-like_dom"/>
</dbReference>